<dbReference type="Gene3D" id="3.30.420.10">
    <property type="entry name" value="Ribonuclease H-like superfamily/Ribonuclease H"/>
    <property type="match status" value="1"/>
</dbReference>
<dbReference type="GO" id="GO:0003676">
    <property type="term" value="F:nucleic acid binding"/>
    <property type="evidence" value="ECO:0007669"/>
    <property type="project" value="InterPro"/>
</dbReference>
<sequence length="63" mass="7070">MRLLLVGKLEREVCATHHSNVASLKASIKSEMNKVDPAEVSTACVRFRRRLEDIFEAEGGQIE</sequence>
<dbReference type="InterPro" id="IPR036397">
    <property type="entry name" value="RNaseH_sf"/>
</dbReference>
<dbReference type="AlphaFoldDB" id="A0A7T8GVD3"/>
<evidence type="ECO:0000313" key="2">
    <source>
        <dbReference type="Proteomes" id="UP000595437"/>
    </source>
</evidence>
<accession>A0A7T8GVD3</accession>
<gene>
    <name evidence="1" type="ORF">FKW44_018794</name>
</gene>
<evidence type="ECO:0000313" key="1">
    <source>
        <dbReference type="EMBL" id="QQP38266.1"/>
    </source>
</evidence>
<dbReference type="EMBL" id="CP045902">
    <property type="protein sequence ID" value="QQP38266.1"/>
    <property type="molecule type" value="Genomic_DNA"/>
</dbReference>
<proteinExistence type="predicted"/>
<dbReference type="OrthoDB" id="5871256at2759"/>
<dbReference type="Proteomes" id="UP000595437">
    <property type="component" value="Chromosome 13"/>
</dbReference>
<reference evidence="2" key="1">
    <citation type="submission" date="2021-01" db="EMBL/GenBank/DDBJ databases">
        <title>Caligus Genome Assembly.</title>
        <authorList>
            <person name="Gallardo-Escarate C."/>
        </authorList>
    </citation>
    <scope>NUCLEOTIDE SEQUENCE [LARGE SCALE GENOMIC DNA]</scope>
</reference>
<name>A0A7T8GVD3_CALRO</name>
<keyword evidence="2" id="KW-1185">Reference proteome</keyword>
<organism evidence="1 2">
    <name type="scientific">Caligus rogercresseyi</name>
    <name type="common">Sea louse</name>
    <dbReference type="NCBI Taxonomy" id="217165"/>
    <lineage>
        <taxon>Eukaryota</taxon>
        <taxon>Metazoa</taxon>
        <taxon>Ecdysozoa</taxon>
        <taxon>Arthropoda</taxon>
        <taxon>Crustacea</taxon>
        <taxon>Multicrustacea</taxon>
        <taxon>Hexanauplia</taxon>
        <taxon>Copepoda</taxon>
        <taxon>Siphonostomatoida</taxon>
        <taxon>Caligidae</taxon>
        <taxon>Caligus</taxon>
    </lineage>
</organism>
<protein>
    <submittedName>
        <fullName evidence="1">Uncharacterized protein</fullName>
    </submittedName>
</protein>